<proteinExistence type="predicted"/>
<organism evidence="1">
    <name type="scientific">Cacopsylla melanoneura</name>
    <dbReference type="NCBI Taxonomy" id="428564"/>
    <lineage>
        <taxon>Eukaryota</taxon>
        <taxon>Metazoa</taxon>
        <taxon>Ecdysozoa</taxon>
        <taxon>Arthropoda</taxon>
        <taxon>Hexapoda</taxon>
        <taxon>Insecta</taxon>
        <taxon>Pterygota</taxon>
        <taxon>Neoptera</taxon>
        <taxon>Paraneoptera</taxon>
        <taxon>Hemiptera</taxon>
        <taxon>Sternorrhyncha</taxon>
        <taxon>Psylloidea</taxon>
        <taxon>Psyllidae</taxon>
        <taxon>Psyllinae</taxon>
        <taxon>Cacopsylla</taxon>
    </lineage>
</organism>
<dbReference type="EMBL" id="HBUF01011818">
    <property type="protein sequence ID" value="CAG6608446.1"/>
    <property type="molecule type" value="Transcribed_RNA"/>
</dbReference>
<accession>A0A8D8LN80</accession>
<name>A0A8D8LN80_9HEMI</name>
<dbReference type="AlphaFoldDB" id="A0A8D8LN80"/>
<protein>
    <submittedName>
        <fullName evidence="1">Uncharacterized protein</fullName>
    </submittedName>
</protein>
<reference evidence="1" key="1">
    <citation type="submission" date="2021-05" db="EMBL/GenBank/DDBJ databases">
        <authorList>
            <person name="Alioto T."/>
            <person name="Alioto T."/>
            <person name="Gomez Garrido J."/>
        </authorList>
    </citation>
    <scope>NUCLEOTIDE SEQUENCE</scope>
</reference>
<sequence length="104" mass="11693">MIFLHFNPNILIFSRRDGNPPPYCHNEGKSVCAEHIPYAVPLPRSQVPLSASFYSFCTFTGLQKFFSICGVLNWFGKFPLENDQFSFGSESVGTGNTFSFLSLK</sequence>
<evidence type="ECO:0000313" key="1">
    <source>
        <dbReference type="EMBL" id="CAG6608446.1"/>
    </source>
</evidence>
<dbReference type="EMBL" id="HBUF01011819">
    <property type="protein sequence ID" value="CAG6608447.1"/>
    <property type="molecule type" value="Transcribed_RNA"/>
</dbReference>